<name>A0A409Y2P2_9AGAR</name>
<keyword evidence="3" id="KW-1185">Reference proteome</keyword>
<sequence>MAQIRAGRMTICLLIEGSRSQTSTPQKKLLLILTLMALDLFDLGTDVLMTILEFLYVPDLLSLTLLSRAGFQLTIGNLVRNVKLAIGPQQVLDFCTFVTKYGLGPHIVSLTLCEPACYFVPPARYSTAYVRDPNMHQTTLFSGALADILDKASNLARLAFQNCTDLIVESEPRIPEIVCKRPPCNSLELSGADSSSLREFTSISGLTHVVLRTRVRSYFQFDIEEENAVEAILLNSIRTLKTVALGHVVPASLRSGTPLSESYERVHDLSMTETRPHVSKHHNIDQQALIYGIHRGSLDLLQNYYPSNVLWPRLRSFSGLKEVAQKLSHYHNFRRLFLMEFPFTATSQFSTLTEVARNSGSVRSITLLLELLPDERPSIGDVASGIPFLPRSVEGFPSLLDPLFAAFSSSAHGLAYLSLHTCKLEDEIPYCLYHLKRTAGLLSSLTNLKYVELGVMTSRGQWTRAGEVVNAGMEREELLQAWAIGIPSLEYLELNVVQLVWPRSWWKIDSSGRTLQQISEEEGQRAKQWFDWEEWADEE</sequence>
<keyword evidence="1" id="KW-0812">Transmembrane</keyword>
<protein>
    <recommendedName>
        <fullName evidence="4">F-box domain-containing protein</fullName>
    </recommendedName>
</protein>
<evidence type="ECO:0000256" key="1">
    <source>
        <dbReference type="SAM" id="Phobius"/>
    </source>
</evidence>
<reference evidence="2 3" key="1">
    <citation type="journal article" date="2018" name="Evol. Lett.">
        <title>Horizontal gene cluster transfer increased hallucinogenic mushroom diversity.</title>
        <authorList>
            <person name="Reynolds H.T."/>
            <person name="Vijayakumar V."/>
            <person name="Gluck-Thaler E."/>
            <person name="Korotkin H.B."/>
            <person name="Matheny P.B."/>
            <person name="Slot J.C."/>
        </authorList>
    </citation>
    <scope>NUCLEOTIDE SEQUENCE [LARGE SCALE GENOMIC DNA]</scope>
    <source>
        <strain evidence="2 3">SRW20</strain>
    </source>
</reference>
<dbReference type="EMBL" id="NHYE01001276">
    <property type="protein sequence ID" value="PPQ97221.1"/>
    <property type="molecule type" value="Genomic_DNA"/>
</dbReference>
<evidence type="ECO:0000313" key="2">
    <source>
        <dbReference type="EMBL" id="PPQ97221.1"/>
    </source>
</evidence>
<accession>A0A409Y2P2</accession>
<proteinExistence type="predicted"/>
<evidence type="ECO:0008006" key="4">
    <source>
        <dbReference type="Google" id="ProtNLM"/>
    </source>
</evidence>
<dbReference type="AlphaFoldDB" id="A0A409Y2P2"/>
<evidence type="ECO:0000313" key="3">
    <source>
        <dbReference type="Proteomes" id="UP000284706"/>
    </source>
</evidence>
<dbReference type="InParanoid" id="A0A409Y2P2"/>
<organism evidence="2 3">
    <name type="scientific">Gymnopilus dilepis</name>
    <dbReference type="NCBI Taxonomy" id="231916"/>
    <lineage>
        <taxon>Eukaryota</taxon>
        <taxon>Fungi</taxon>
        <taxon>Dikarya</taxon>
        <taxon>Basidiomycota</taxon>
        <taxon>Agaricomycotina</taxon>
        <taxon>Agaricomycetes</taxon>
        <taxon>Agaricomycetidae</taxon>
        <taxon>Agaricales</taxon>
        <taxon>Agaricineae</taxon>
        <taxon>Hymenogastraceae</taxon>
        <taxon>Gymnopilus</taxon>
    </lineage>
</organism>
<dbReference type="OrthoDB" id="3049082at2759"/>
<dbReference type="Proteomes" id="UP000284706">
    <property type="component" value="Unassembled WGS sequence"/>
</dbReference>
<comment type="caution">
    <text evidence="2">The sequence shown here is derived from an EMBL/GenBank/DDBJ whole genome shotgun (WGS) entry which is preliminary data.</text>
</comment>
<keyword evidence="1" id="KW-0472">Membrane</keyword>
<keyword evidence="1" id="KW-1133">Transmembrane helix</keyword>
<feature type="transmembrane region" description="Helical" evidence="1">
    <location>
        <begin position="29"/>
        <end position="57"/>
    </location>
</feature>
<gene>
    <name evidence="2" type="ORF">CVT26_000747</name>
</gene>